<protein>
    <submittedName>
        <fullName evidence="3">Uncharacterized protein LOC100184438</fullName>
    </submittedName>
</protein>
<proteinExistence type="evidence at transcript level"/>
<sequence length="132" mass="14330">MATANESSVALTRKESGVAGQSHKKKHSHHAIFVQPLPPSPKDCCMFCDPICADDYKLAVLSTVCCWLPLGILPVVFGIVGIHYAKKARKTSNPGLRKRYGSYSRTISWIGMLIFTVVITLAVIVLATCGIL</sequence>
<reference evidence="3" key="1">
    <citation type="submission" date="2020-04" db="EMBL/GenBank/DDBJ databases">
        <authorList>
            <person name="Neveu A P."/>
        </authorList>
    </citation>
    <scope>NUCLEOTIDE SEQUENCE</scope>
    <source>
        <tissue evidence="3">Whole embryo</tissue>
    </source>
</reference>
<dbReference type="AlphaFoldDB" id="A0A6F9DHD2"/>
<keyword evidence="2" id="KW-0472">Membrane</keyword>
<feature type="transmembrane region" description="Helical" evidence="2">
    <location>
        <begin position="106"/>
        <end position="127"/>
    </location>
</feature>
<feature type="compositionally biased region" description="Polar residues" evidence="1">
    <location>
        <begin position="1"/>
        <end position="10"/>
    </location>
</feature>
<name>A0A6F9DHD2_9ASCI</name>
<feature type="transmembrane region" description="Helical" evidence="2">
    <location>
        <begin position="59"/>
        <end position="85"/>
    </location>
</feature>
<dbReference type="EMBL" id="LR787012">
    <property type="protein sequence ID" value="CAB3262874.1"/>
    <property type="molecule type" value="mRNA"/>
</dbReference>
<evidence type="ECO:0000256" key="2">
    <source>
        <dbReference type="SAM" id="Phobius"/>
    </source>
</evidence>
<organism evidence="3">
    <name type="scientific">Phallusia mammillata</name>
    <dbReference type="NCBI Taxonomy" id="59560"/>
    <lineage>
        <taxon>Eukaryota</taxon>
        <taxon>Metazoa</taxon>
        <taxon>Chordata</taxon>
        <taxon>Tunicata</taxon>
        <taxon>Ascidiacea</taxon>
        <taxon>Phlebobranchia</taxon>
        <taxon>Ascidiidae</taxon>
        <taxon>Phallusia</taxon>
    </lineage>
</organism>
<feature type="region of interest" description="Disordered" evidence="1">
    <location>
        <begin position="1"/>
        <end position="24"/>
    </location>
</feature>
<gene>
    <name evidence="3" type="primary">LOC100184438</name>
</gene>
<evidence type="ECO:0000313" key="3">
    <source>
        <dbReference type="EMBL" id="CAB3262874.1"/>
    </source>
</evidence>
<keyword evidence="2" id="KW-0812">Transmembrane</keyword>
<accession>A0A6F9DHD2</accession>
<evidence type="ECO:0000256" key="1">
    <source>
        <dbReference type="SAM" id="MobiDB-lite"/>
    </source>
</evidence>
<keyword evidence="2" id="KW-1133">Transmembrane helix</keyword>